<reference evidence="1 2" key="1">
    <citation type="submission" date="2023-12" db="EMBL/GenBank/DDBJ databases">
        <title>Baltic Sea Cyanobacteria.</title>
        <authorList>
            <person name="Delbaje E."/>
            <person name="Fewer D.P."/>
            <person name="Shishido T.K."/>
        </authorList>
    </citation>
    <scope>NUCLEOTIDE SEQUENCE [LARGE SCALE GENOMIC DNA]</scope>
    <source>
        <strain evidence="1 2">UHCC 0060</strain>
    </source>
</reference>
<proteinExistence type="predicted"/>
<evidence type="ECO:0000313" key="1">
    <source>
        <dbReference type="EMBL" id="MEA5606747.1"/>
    </source>
</evidence>
<dbReference type="Proteomes" id="UP001303285">
    <property type="component" value="Unassembled WGS sequence"/>
</dbReference>
<comment type="caution">
    <text evidence="1">The sequence shown here is derived from an EMBL/GenBank/DDBJ whole genome shotgun (WGS) entry which is preliminary data.</text>
</comment>
<dbReference type="EMBL" id="JAYGHK010000003">
    <property type="protein sequence ID" value="MEA5606747.1"/>
    <property type="molecule type" value="Genomic_DNA"/>
</dbReference>
<evidence type="ECO:0000313" key="2">
    <source>
        <dbReference type="Proteomes" id="UP001303285"/>
    </source>
</evidence>
<protein>
    <submittedName>
        <fullName evidence="1">Recombination and DNA strand exchange inhibitor protein</fullName>
    </submittedName>
</protein>
<name>A0ABU5UL53_NODSP</name>
<gene>
    <name evidence="1" type="ORF">VB695_01365</name>
</gene>
<sequence>MLSTNGLSLINTLLEEGQLGELIRQISQLVRIDILPSLKAWGF</sequence>
<keyword evidence="2" id="KW-1185">Reference proteome</keyword>
<accession>A0ABU5UL53</accession>
<organism evidence="1 2">
    <name type="scientific">Nodularia spumigena UHCC 0060</name>
    <dbReference type="NCBI Taxonomy" id="3110300"/>
    <lineage>
        <taxon>Bacteria</taxon>
        <taxon>Bacillati</taxon>
        <taxon>Cyanobacteriota</taxon>
        <taxon>Cyanophyceae</taxon>
        <taxon>Nostocales</taxon>
        <taxon>Nodulariaceae</taxon>
        <taxon>Nodularia</taxon>
    </lineage>
</organism>